<reference evidence="2 3" key="1">
    <citation type="submission" date="2019-06" db="EMBL/GenBank/DDBJ databases">
        <title>Pseudomonas bimorpha sp. nov. isolated from bovine raw milk and skim milk concentrate.</title>
        <authorList>
            <person name="Hofmann K."/>
            <person name="Huptas C."/>
            <person name="Doll E."/>
            <person name="Scherer S."/>
            <person name="Wenning M."/>
        </authorList>
    </citation>
    <scope>NUCLEOTIDE SEQUENCE [LARGE SCALE GENOMIC DNA]</scope>
    <source>
        <strain evidence="2 3">DSM 13124</strain>
    </source>
</reference>
<gene>
    <name evidence="2" type="ORF">FIV41_27915</name>
</gene>
<evidence type="ECO:0000313" key="2">
    <source>
        <dbReference type="EMBL" id="TWR51762.1"/>
    </source>
</evidence>
<dbReference type="EMBL" id="VFEQ01000028">
    <property type="protein sequence ID" value="TWR51762.1"/>
    <property type="molecule type" value="Genomic_DNA"/>
</dbReference>
<organism evidence="2 3">
    <name type="scientific">Pseudomonas marginalis</name>
    <name type="common">Pseudomonas panacis</name>
    <dbReference type="NCBI Taxonomy" id="298"/>
    <lineage>
        <taxon>Bacteria</taxon>
        <taxon>Pseudomonadati</taxon>
        <taxon>Pseudomonadota</taxon>
        <taxon>Gammaproteobacteria</taxon>
        <taxon>Pseudomonadales</taxon>
        <taxon>Pseudomonadaceae</taxon>
        <taxon>Pseudomonas</taxon>
    </lineage>
</organism>
<accession>A0A9X9FV28</accession>
<dbReference type="OrthoDB" id="5773058at2"/>
<protein>
    <submittedName>
        <fullName evidence="2">Uncharacterized protein</fullName>
    </submittedName>
</protein>
<sequence>MYAPNDFRATEKLFYRPIEAAIRWSDLTAHESLILESAWSNPDRLSNEFPQWPCLHATFWKILDAIRNREIPYGALGVTVTPGTPVDIRLLTIRHSDLRRWMFMYHPDQRPSFLFGPPVLSQETIPDNTYLILQADRDALQVQLKATEAKLQTLTDELKAAGLERENLRELAENRIHLSDDSKETFINIIGALVETILGSTNSGRKHSIFDSQASIVDSIIAHYDGVKGLSKRTLDGKFAAGRRNLAKVKK</sequence>
<dbReference type="Proteomes" id="UP000316123">
    <property type="component" value="Unassembled WGS sequence"/>
</dbReference>
<evidence type="ECO:0000256" key="1">
    <source>
        <dbReference type="SAM" id="Coils"/>
    </source>
</evidence>
<dbReference type="RefSeq" id="WP_074844995.1">
    <property type="nucleotide sequence ID" value="NZ_FNSU01000001.1"/>
</dbReference>
<dbReference type="AlphaFoldDB" id="A0A9X9FV28"/>
<proteinExistence type="predicted"/>
<feature type="coiled-coil region" evidence="1">
    <location>
        <begin position="137"/>
        <end position="171"/>
    </location>
</feature>
<keyword evidence="1" id="KW-0175">Coiled coil</keyword>
<evidence type="ECO:0000313" key="3">
    <source>
        <dbReference type="Proteomes" id="UP000316123"/>
    </source>
</evidence>
<comment type="caution">
    <text evidence="2">The sequence shown here is derived from an EMBL/GenBank/DDBJ whole genome shotgun (WGS) entry which is preliminary data.</text>
</comment>
<name>A0A9X9FV28_PSEMA</name>